<keyword evidence="1" id="KW-0812">Transmembrane</keyword>
<name>A0A0F9BPH0_9ZZZZ</name>
<evidence type="ECO:0000256" key="1">
    <source>
        <dbReference type="SAM" id="Phobius"/>
    </source>
</evidence>
<protein>
    <submittedName>
        <fullName evidence="2">Uncharacterized protein</fullName>
    </submittedName>
</protein>
<evidence type="ECO:0000313" key="2">
    <source>
        <dbReference type="EMBL" id="KKL23784.1"/>
    </source>
</evidence>
<keyword evidence="1" id="KW-1133">Transmembrane helix</keyword>
<accession>A0A0F9BPH0</accession>
<dbReference type="AlphaFoldDB" id="A0A0F9BPH0"/>
<dbReference type="EMBL" id="LAZR01036847">
    <property type="protein sequence ID" value="KKL23784.1"/>
    <property type="molecule type" value="Genomic_DNA"/>
</dbReference>
<comment type="caution">
    <text evidence="2">The sequence shown here is derived from an EMBL/GenBank/DDBJ whole genome shotgun (WGS) entry which is preliminary data.</text>
</comment>
<keyword evidence="1" id="KW-0472">Membrane</keyword>
<gene>
    <name evidence="2" type="ORF">LCGC14_2421930</name>
</gene>
<sequence length="65" mass="7543">MMKIYFKDIIALVSLIACFILIALGINSIVSGIAIMIITYYFSKRVYEEKHPENDMKDKVEKLEK</sequence>
<organism evidence="2">
    <name type="scientific">marine sediment metagenome</name>
    <dbReference type="NCBI Taxonomy" id="412755"/>
    <lineage>
        <taxon>unclassified sequences</taxon>
        <taxon>metagenomes</taxon>
        <taxon>ecological metagenomes</taxon>
    </lineage>
</organism>
<feature type="transmembrane region" description="Helical" evidence="1">
    <location>
        <begin position="12"/>
        <end position="42"/>
    </location>
</feature>
<proteinExistence type="predicted"/>
<reference evidence="2" key="1">
    <citation type="journal article" date="2015" name="Nature">
        <title>Complex archaea that bridge the gap between prokaryotes and eukaryotes.</title>
        <authorList>
            <person name="Spang A."/>
            <person name="Saw J.H."/>
            <person name="Jorgensen S.L."/>
            <person name="Zaremba-Niedzwiedzka K."/>
            <person name="Martijn J."/>
            <person name="Lind A.E."/>
            <person name="van Eijk R."/>
            <person name="Schleper C."/>
            <person name="Guy L."/>
            <person name="Ettema T.J."/>
        </authorList>
    </citation>
    <scope>NUCLEOTIDE SEQUENCE</scope>
</reference>